<dbReference type="AlphaFoldDB" id="A0A2G8BD93"/>
<dbReference type="STRING" id="110505.ACT16_08530"/>
<dbReference type="Pfam" id="PF13577">
    <property type="entry name" value="SnoaL_4"/>
    <property type="match status" value="1"/>
</dbReference>
<keyword evidence="2" id="KW-1185">Reference proteome</keyword>
<dbReference type="OrthoDB" id="981191at2"/>
<proteinExistence type="predicted"/>
<dbReference type="Gene3D" id="3.10.450.50">
    <property type="match status" value="1"/>
</dbReference>
<dbReference type="Proteomes" id="UP000595446">
    <property type="component" value="Chromosome"/>
</dbReference>
<dbReference type="RefSeq" id="WP_048891017.1">
    <property type="nucleotide sequence ID" value="NZ_AP024237.1"/>
</dbReference>
<sequence length="135" mass="14708">MTSDRDEIIDLTIRYATAIDTRQYQLLSTVFTVDAALDYGEVGRWTGAAEITEFMDLAHAGAAHTMHRMSNQTVTLNGDTATVRTYVDALILGADGSGVNAIGFYDDDAVRTADGWRISRRTFTPVRLGMVAALS</sequence>
<dbReference type="InterPro" id="IPR037401">
    <property type="entry name" value="SnoaL-like"/>
</dbReference>
<accession>A0A2G8BD93</accession>
<protein>
    <submittedName>
        <fullName evidence="1">Polyketide cyclase</fullName>
    </submittedName>
</protein>
<evidence type="ECO:0000313" key="2">
    <source>
        <dbReference type="Proteomes" id="UP000595446"/>
    </source>
</evidence>
<organism evidence="1 2">
    <name type="scientific">Mycobacterium heckeshornense</name>
    <dbReference type="NCBI Taxonomy" id="110505"/>
    <lineage>
        <taxon>Bacteria</taxon>
        <taxon>Bacillati</taxon>
        <taxon>Actinomycetota</taxon>
        <taxon>Actinomycetes</taxon>
        <taxon>Mycobacteriales</taxon>
        <taxon>Mycobacteriaceae</taxon>
        <taxon>Mycobacterium</taxon>
    </lineage>
</organism>
<evidence type="ECO:0000313" key="1">
    <source>
        <dbReference type="EMBL" id="BCO35886.1"/>
    </source>
</evidence>
<dbReference type="CDD" id="cd00531">
    <property type="entry name" value="NTF2_like"/>
    <property type="match status" value="1"/>
</dbReference>
<name>A0A2G8BD93_9MYCO</name>
<dbReference type="InterPro" id="IPR032710">
    <property type="entry name" value="NTF2-like_dom_sf"/>
</dbReference>
<dbReference type="EMBL" id="AP024237">
    <property type="protein sequence ID" value="BCO35886.1"/>
    <property type="molecule type" value="Genomic_DNA"/>
</dbReference>
<gene>
    <name evidence="1" type="ORF">MHEC_23190</name>
</gene>
<reference evidence="1 2" key="1">
    <citation type="submission" date="2020-12" db="EMBL/GenBank/DDBJ databases">
        <title>Complete genome sequence of Mycobacterium heckeshornense JCM 15655T, closely related to a pathogenic non-tuberculous mycobacterial species Mycobacterium xenopi.</title>
        <authorList>
            <person name="Yoshida M."/>
            <person name="Fukano H."/>
            <person name="Asakura T."/>
            <person name="Suzuki M."/>
            <person name="Hoshino Y."/>
        </authorList>
    </citation>
    <scope>NUCLEOTIDE SEQUENCE [LARGE SCALE GENOMIC DNA]</scope>
    <source>
        <strain evidence="1 2">JCM 15655</strain>
    </source>
</reference>
<dbReference type="SUPFAM" id="SSF54427">
    <property type="entry name" value="NTF2-like"/>
    <property type="match status" value="1"/>
</dbReference>